<dbReference type="RefSeq" id="WP_135389592.1">
    <property type="nucleotide sequence ID" value="NZ_PGGK01000006.1"/>
</dbReference>
<dbReference type="AlphaFoldDB" id="A0A4E0PWV9"/>
<dbReference type="EMBL" id="PGGK01000006">
    <property type="protein sequence ID" value="TGC09097.1"/>
    <property type="molecule type" value="Genomic_DNA"/>
</dbReference>
<reference evidence="1 2" key="1">
    <citation type="submission" date="2017-11" db="EMBL/GenBank/DDBJ databases">
        <title>Isolation and Characterization of Methanogenic Archaea from Saline Meromictic Lake at Siberia.</title>
        <authorList>
            <person name="Shen Y."/>
            <person name="Huang H.-H."/>
            <person name="Lai M.-C."/>
            <person name="Chen S.-C."/>
        </authorList>
    </citation>
    <scope>NUCLEOTIDE SEQUENCE [LARGE SCALE GENOMIC DNA]</scope>
    <source>
        <strain evidence="1 2">SY-01</strain>
    </source>
</reference>
<evidence type="ECO:0000313" key="1">
    <source>
        <dbReference type="EMBL" id="TGC09097.1"/>
    </source>
</evidence>
<protein>
    <submittedName>
        <fullName evidence="1">Uncharacterized protein</fullName>
    </submittedName>
</protein>
<accession>A0A4E0PWV9</accession>
<sequence>MIDITKVDNPGSNDTAEAEIIFTDPAGKNEYRVVLTDIIPVGPDHPFGGGVIIDSYLHGKSSIVTRMVATACVWYILGSE</sequence>
<organism evidence="1 2">
    <name type="scientific">Methanolobus halotolerans</name>
    <dbReference type="NCBI Taxonomy" id="2052935"/>
    <lineage>
        <taxon>Archaea</taxon>
        <taxon>Methanobacteriati</taxon>
        <taxon>Methanobacteriota</taxon>
        <taxon>Stenosarchaea group</taxon>
        <taxon>Methanomicrobia</taxon>
        <taxon>Methanosarcinales</taxon>
        <taxon>Methanosarcinaceae</taxon>
        <taxon>Methanolobus</taxon>
    </lineage>
</organism>
<name>A0A4E0PWV9_9EURY</name>
<comment type="caution">
    <text evidence="1">The sequence shown here is derived from an EMBL/GenBank/DDBJ whole genome shotgun (WGS) entry which is preliminary data.</text>
</comment>
<dbReference type="OrthoDB" id="265568at2157"/>
<evidence type="ECO:0000313" key="2">
    <source>
        <dbReference type="Proteomes" id="UP000297295"/>
    </source>
</evidence>
<dbReference type="Proteomes" id="UP000297295">
    <property type="component" value="Unassembled WGS sequence"/>
</dbReference>
<proteinExistence type="predicted"/>
<keyword evidence="2" id="KW-1185">Reference proteome</keyword>
<gene>
    <name evidence="1" type="ORF">CUN85_06905</name>
</gene>